<dbReference type="OMA" id="PWTTEMT"/>
<evidence type="ECO:0000256" key="1">
    <source>
        <dbReference type="SAM" id="MobiDB-lite"/>
    </source>
</evidence>
<dbReference type="OrthoDB" id="439939at2759"/>
<reference evidence="2 3" key="1">
    <citation type="submission" date="2008-07" db="EMBL/GenBank/DDBJ databases">
        <authorList>
            <person name="El-Sayed N."/>
            <person name="Caler E."/>
            <person name="Inman J."/>
            <person name="Amedeo P."/>
            <person name="Hass B."/>
            <person name="Wortman J."/>
        </authorList>
    </citation>
    <scope>NUCLEOTIDE SEQUENCE [LARGE SCALE GENOMIC DNA]</scope>
    <source>
        <strain evidence="3">ATCC 50983 / TXsc</strain>
    </source>
</reference>
<protein>
    <submittedName>
        <fullName evidence="2">Uncharacterized protein</fullName>
    </submittedName>
</protein>
<accession>C5LW63</accession>
<evidence type="ECO:0000313" key="2">
    <source>
        <dbReference type="EMBL" id="EEQ99000.1"/>
    </source>
</evidence>
<evidence type="ECO:0000313" key="3">
    <source>
        <dbReference type="Proteomes" id="UP000007800"/>
    </source>
</evidence>
<dbReference type="Proteomes" id="UP000007800">
    <property type="component" value="Unassembled WGS sequence"/>
</dbReference>
<dbReference type="EMBL" id="GG686094">
    <property type="protein sequence ID" value="EEQ99000.1"/>
    <property type="molecule type" value="Genomic_DNA"/>
</dbReference>
<gene>
    <name evidence="2" type="ORF">Pmar_PMAR012008</name>
</gene>
<sequence>PCGDVTTCSSPIIGTSTYDLVGDQHGGSSSACDSYCQGLNGDSSYCKYWQNPAVCLGGDQPCGPSICDPTTSTVPDSTSSTPPSSVSTTTSGTSQSGATTSL</sequence>
<organism evidence="3">
    <name type="scientific">Perkinsus marinus (strain ATCC 50983 / TXsc)</name>
    <dbReference type="NCBI Taxonomy" id="423536"/>
    <lineage>
        <taxon>Eukaryota</taxon>
        <taxon>Sar</taxon>
        <taxon>Alveolata</taxon>
        <taxon>Perkinsozoa</taxon>
        <taxon>Perkinsea</taxon>
        <taxon>Perkinsida</taxon>
        <taxon>Perkinsidae</taxon>
        <taxon>Perkinsus</taxon>
    </lineage>
</organism>
<feature type="non-terminal residue" evidence="2">
    <location>
        <position position="102"/>
    </location>
</feature>
<feature type="region of interest" description="Disordered" evidence="1">
    <location>
        <begin position="71"/>
        <end position="102"/>
    </location>
</feature>
<name>C5LW63_PERM5</name>
<dbReference type="InParanoid" id="C5LW63"/>
<dbReference type="RefSeq" id="XP_002766283.1">
    <property type="nucleotide sequence ID" value="XM_002766237.1"/>
</dbReference>
<keyword evidence="3" id="KW-1185">Reference proteome</keyword>
<dbReference type="GeneID" id="9044151"/>
<feature type="non-terminal residue" evidence="2">
    <location>
        <position position="1"/>
    </location>
</feature>
<proteinExistence type="predicted"/>
<dbReference type="AlphaFoldDB" id="C5LW63"/>